<comment type="similarity">
    <text evidence="1">Belongs to the methyltransferase superfamily. LaeA methyltransferase family.</text>
</comment>
<protein>
    <submittedName>
        <fullName evidence="2">Methyltransferase domain-containing protein</fullName>
    </submittedName>
</protein>
<dbReference type="GeneID" id="62157170"/>
<reference evidence="2" key="2">
    <citation type="submission" date="2020-11" db="EMBL/GenBank/DDBJ databases">
        <title>Whole genome sequencing of Colletotrichum sp.</title>
        <authorList>
            <person name="Li H."/>
        </authorList>
    </citation>
    <scope>NUCLEOTIDE SEQUENCE</scope>
    <source>
        <strain evidence="2">CkLH20</strain>
    </source>
</reference>
<organism evidence="2 3">
    <name type="scientific">Colletotrichum karsti</name>
    <dbReference type="NCBI Taxonomy" id="1095194"/>
    <lineage>
        <taxon>Eukaryota</taxon>
        <taxon>Fungi</taxon>
        <taxon>Dikarya</taxon>
        <taxon>Ascomycota</taxon>
        <taxon>Pezizomycotina</taxon>
        <taxon>Sordariomycetes</taxon>
        <taxon>Hypocreomycetidae</taxon>
        <taxon>Glomerellales</taxon>
        <taxon>Glomerellaceae</taxon>
        <taxon>Colletotrichum</taxon>
        <taxon>Colletotrichum boninense species complex</taxon>
    </lineage>
</organism>
<dbReference type="Proteomes" id="UP000781932">
    <property type="component" value="Unassembled WGS sequence"/>
</dbReference>
<keyword evidence="2" id="KW-0808">Transferase</keyword>
<dbReference type="AlphaFoldDB" id="A0A9P6IF25"/>
<reference evidence="2" key="1">
    <citation type="submission" date="2020-03" db="EMBL/GenBank/DDBJ databases">
        <authorList>
            <person name="He L."/>
        </authorList>
    </citation>
    <scope>NUCLEOTIDE SEQUENCE</scope>
    <source>
        <strain evidence="2">CkLH20</strain>
    </source>
</reference>
<dbReference type="InterPro" id="IPR029063">
    <property type="entry name" value="SAM-dependent_MTases_sf"/>
</dbReference>
<evidence type="ECO:0000256" key="1">
    <source>
        <dbReference type="ARBA" id="ARBA00038158"/>
    </source>
</evidence>
<dbReference type="PANTHER" id="PTHR43591:SF31">
    <property type="entry name" value="LAEA-LIKE, PUTATIVE (AFU_ORTHOLOGUE AFUA_8G01930)-RELATED"/>
    <property type="match status" value="1"/>
</dbReference>
<dbReference type="GO" id="GO:0032259">
    <property type="term" value="P:methylation"/>
    <property type="evidence" value="ECO:0007669"/>
    <property type="project" value="UniProtKB-KW"/>
</dbReference>
<keyword evidence="2" id="KW-0489">Methyltransferase</keyword>
<proteinExistence type="inferred from homology"/>
<dbReference type="Gene3D" id="3.40.50.150">
    <property type="entry name" value="Vaccinia Virus protein VP39"/>
    <property type="match status" value="1"/>
</dbReference>
<dbReference type="Pfam" id="PF13489">
    <property type="entry name" value="Methyltransf_23"/>
    <property type="match status" value="1"/>
</dbReference>
<dbReference type="RefSeq" id="XP_038750688.1">
    <property type="nucleotide sequence ID" value="XM_038884096.1"/>
</dbReference>
<dbReference type="PANTHER" id="PTHR43591">
    <property type="entry name" value="METHYLTRANSFERASE"/>
    <property type="match status" value="1"/>
</dbReference>
<keyword evidence="3" id="KW-1185">Reference proteome</keyword>
<evidence type="ECO:0000313" key="2">
    <source>
        <dbReference type="EMBL" id="KAF9881227.1"/>
    </source>
</evidence>
<accession>A0A9P6IF25</accession>
<gene>
    <name evidence="2" type="ORF">CkaCkLH20_01377</name>
</gene>
<dbReference type="GO" id="GO:0008168">
    <property type="term" value="F:methyltransferase activity"/>
    <property type="evidence" value="ECO:0007669"/>
    <property type="project" value="UniProtKB-KW"/>
</dbReference>
<evidence type="ECO:0000313" key="3">
    <source>
        <dbReference type="Proteomes" id="UP000781932"/>
    </source>
</evidence>
<name>A0A9P6IF25_9PEZI</name>
<dbReference type="OrthoDB" id="2013972at2759"/>
<sequence length="357" mass="39742">MIADNPTASAAAAIDNRNVLAADETTDDGASVSGESLASSTASVSSSVLDYRIENGRTYHKYKDGKYFAPNDDREKDRLDLMHNQFLLSLDDRLGTAPPNQPDAEVGRVLDVGTGTGIWAMDFGDEHPGAEIIGVDLSATQSTFVPPNVRFEIDDIEEPWTFSEPFDYIHVRMMKGSIRDWKTFFQRCFDNLSPGGYIELSDLDILPVADDDTLTEDTSLMKAFRLFCDALAKMGVAFETADGFKNMIEEVGFEDVHVKPFKWPTNGWAKDPKHRLLGSWNYDNLAPNLDGLLMAPLTRAFDWEKAEVHVLAMETRKDLGNRNIHAYFNVLVNILAPFFPSTSTAFPVPLPLSDVFL</sequence>
<dbReference type="EMBL" id="JAATWM020000003">
    <property type="protein sequence ID" value="KAF9881227.1"/>
    <property type="molecule type" value="Genomic_DNA"/>
</dbReference>
<comment type="caution">
    <text evidence="2">The sequence shown here is derived from an EMBL/GenBank/DDBJ whole genome shotgun (WGS) entry which is preliminary data.</text>
</comment>
<dbReference type="SUPFAM" id="SSF53335">
    <property type="entry name" value="S-adenosyl-L-methionine-dependent methyltransferases"/>
    <property type="match status" value="1"/>
</dbReference>
<dbReference type="CDD" id="cd02440">
    <property type="entry name" value="AdoMet_MTases"/>
    <property type="match status" value="1"/>
</dbReference>